<dbReference type="SUPFAM" id="SSF52540">
    <property type="entry name" value="P-loop containing nucleoside triphosphate hydrolases"/>
    <property type="match status" value="1"/>
</dbReference>
<dbReference type="Gene3D" id="1.10.8.430">
    <property type="entry name" value="Helical domain of apoptotic protease-activating factors"/>
    <property type="match status" value="1"/>
</dbReference>
<gene>
    <name evidence="9" type="ORF">O6P43_029714</name>
</gene>
<feature type="domain" description="Disease resistance N-terminal" evidence="7">
    <location>
        <begin position="10"/>
        <end position="97"/>
    </location>
</feature>
<dbReference type="GO" id="GO:0043531">
    <property type="term" value="F:ADP binding"/>
    <property type="evidence" value="ECO:0007669"/>
    <property type="project" value="InterPro"/>
</dbReference>
<evidence type="ECO:0000313" key="9">
    <source>
        <dbReference type="EMBL" id="KAJ7949372.1"/>
    </source>
</evidence>
<dbReference type="Proteomes" id="UP001163823">
    <property type="component" value="Chromosome 12"/>
</dbReference>
<dbReference type="Gene3D" id="3.40.50.300">
    <property type="entry name" value="P-loop containing nucleotide triphosphate hydrolases"/>
    <property type="match status" value="1"/>
</dbReference>
<dbReference type="InterPro" id="IPR002182">
    <property type="entry name" value="NB-ARC"/>
</dbReference>
<dbReference type="Pfam" id="PF00931">
    <property type="entry name" value="NB-ARC"/>
    <property type="match status" value="1"/>
</dbReference>
<dbReference type="InterPro" id="IPR058922">
    <property type="entry name" value="WHD_DRP"/>
</dbReference>
<dbReference type="InterPro" id="IPR036388">
    <property type="entry name" value="WH-like_DNA-bd_sf"/>
</dbReference>
<evidence type="ECO:0000256" key="5">
    <source>
        <dbReference type="SAM" id="Coils"/>
    </source>
</evidence>
<dbReference type="Gene3D" id="1.20.5.4130">
    <property type="match status" value="1"/>
</dbReference>
<proteinExistence type="predicted"/>
<evidence type="ECO:0000313" key="10">
    <source>
        <dbReference type="Proteomes" id="UP001163823"/>
    </source>
</evidence>
<name>A0AAD7L0W1_QUISA</name>
<evidence type="ECO:0000259" key="8">
    <source>
        <dbReference type="Pfam" id="PF23559"/>
    </source>
</evidence>
<dbReference type="GO" id="GO:0005524">
    <property type="term" value="F:ATP binding"/>
    <property type="evidence" value="ECO:0007669"/>
    <property type="project" value="UniProtKB-KW"/>
</dbReference>
<feature type="domain" description="NB-ARC" evidence="6">
    <location>
        <begin position="180"/>
        <end position="353"/>
    </location>
</feature>
<dbReference type="Pfam" id="PF18052">
    <property type="entry name" value="Rx_N"/>
    <property type="match status" value="1"/>
</dbReference>
<evidence type="ECO:0000256" key="2">
    <source>
        <dbReference type="ARBA" id="ARBA00022741"/>
    </source>
</evidence>
<dbReference type="PANTHER" id="PTHR36766:SF40">
    <property type="entry name" value="DISEASE RESISTANCE PROTEIN RGA3"/>
    <property type="match status" value="1"/>
</dbReference>
<dbReference type="AlphaFoldDB" id="A0AAD7L0W1"/>
<feature type="domain" description="Disease resistance protein winged helix" evidence="8">
    <location>
        <begin position="437"/>
        <end position="502"/>
    </location>
</feature>
<keyword evidence="5" id="KW-0175">Coiled coil</keyword>
<dbReference type="FunFam" id="3.40.50.300:FF:001091">
    <property type="entry name" value="Probable disease resistance protein At1g61300"/>
    <property type="match status" value="1"/>
</dbReference>
<keyword evidence="2" id="KW-0547">Nucleotide-binding</keyword>
<dbReference type="InterPro" id="IPR041118">
    <property type="entry name" value="Rx_N"/>
</dbReference>
<comment type="caution">
    <text evidence="9">The sequence shown here is derived from an EMBL/GenBank/DDBJ whole genome shotgun (WGS) entry which is preliminary data.</text>
</comment>
<evidence type="ECO:0000256" key="4">
    <source>
        <dbReference type="ARBA" id="ARBA00022840"/>
    </source>
</evidence>
<evidence type="ECO:0000256" key="1">
    <source>
        <dbReference type="ARBA" id="ARBA00022737"/>
    </source>
</evidence>
<dbReference type="EMBL" id="JARAOO010000012">
    <property type="protein sequence ID" value="KAJ7949373.1"/>
    <property type="molecule type" value="Genomic_DNA"/>
</dbReference>
<evidence type="ECO:0000256" key="3">
    <source>
        <dbReference type="ARBA" id="ARBA00022821"/>
    </source>
</evidence>
<dbReference type="PANTHER" id="PTHR36766">
    <property type="entry name" value="PLANT BROAD-SPECTRUM MILDEW RESISTANCE PROTEIN RPW8"/>
    <property type="match status" value="1"/>
</dbReference>
<dbReference type="PRINTS" id="PR00364">
    <property type="entry name" value="DISEASERSIST"/>
</dbReference>
<evidence type="ECO:0000259" key="7">
    <source>
        <dbReference type="Pfam" id="PF18052"/>
    </source>
</evidence>
<keyword evidence="1" id="KW-0677">Repeat</keyword>
<dbReference type="InterPro" id="IPR027417">
    <property type="entry name" value="P-loop_NTPase"/>
</dbReference>
<keyword evidence="4" id="KW-0067">ATP-binding</keyword>
<sequence>MAGELVGGAFLSAFLQVAFDRLSSPKILDYFQGRKLNDRLLRKLKITLISINAVIDDAEEKQIRNPNVKRWVDELKEAVFAAEDLLDEIETEISIQELEAELHDTSSKVPNLSTAMASASVNLFDKEIESRIEEVLGHLDDLVQQKDLLGLKDGFGVGGKQSQRVPSTSLVDETKVYGRDADKDDVMNSLFSGGVNGSCFSVVSIVAMGGMGKTTLAQLVYNDGRVTDHFDIKSWIYVSDEFDVINLTKKFLHALGVPAHDSEDLNILQLKLKDKLIDKKFLLVLDDVWDEKSDTWERLLLPLIHGAPGSKVLATTRSERVAEVMHSISKHPLRQLGGEEGWELFCRHAFDGRDSDVNPDLEAIGRKIVDKCKGLPLAIKTLGGLLRTKYEEKEWNMILRSNIWDFNDAESNIIPALRLSYHYLPSHLKRCFSYCSIFPKGRILSENELILLWMAEGLLQHSKQNKRMEEVGEEYFRDLVARSFFQKLHSDFVMHDLIIDLATSVSGEFCYKLEKDIKNIPKRTRHLSISGDFYDTSTIFDGSHNYQYSNLRTFMLQG</sequence>
<keyword evidence="3" id="KW-0611">Plant defense</keyword>
<dbReference type="KEGG" id="qsa:O6P43_029714"/>
<organism evidence="9 10">
    <name type="scientific">Quillaja saponaria</name>
    <name type="common">Soap bark tree</name>
    <dbReference type="NCBI Taxonomy" id="32244"/>
    <lineage>
        <taxon>Eukaryota</taxon>
        <taxon>Viridiplantae</taxon>
        <taxon>Streptophyta</taxon>
        <taxon>Embryophyta</taxon>
        <taxon>Tracheophyta</taxon>
        <taxon>Spermatophyta</taxon>
        <taxon>Magnoliopsida</taxon>
        <taxon>eudicotyledons</taxon>
        <taxon>Gunneridae</taxon>
        <taxon>Pentapetalae</taxon>
        <taxon>rosids</taxon>
        <taxon>fabids</taxon>
        <taxon>Fabales</taxon>
        <taxon>Quillajaceae</taxon>
        <taxon>Quillaja</taxon>
    </lineage>
</organism>
<dbReference type="FunFam" id="1.10.8.430:FF:000003">
    <property type="entry name" value="Probable disease resistance protein At5g66910"/>
    <property type="match status" value="1"/>
</dbReference>
<dbReference type="Gene3D" id="1.10.10.10">
    <property type="entry name" value="Winged helix-like DNA-binding domain superfamily/Winged helix DNA-binding domain"/>
    <property type="match status" value="1"/>
</dbReference>
<protein>
    <submittedName>
        <fullName evidence="9">Disease resistance protein</fullName>
    </submittedName>
</protein>
<dbReference type="InterPro" id="IPR042197">
    <property type="entry name" value="Apaf_helical"/>
</dbReference>
<dbReference type="EMBL" id="JARAOO010000012">
    <property type="protein sequence ID" value="KAJ7949372.1"/>
    <property type="molecule type" value="Genomic_DNA"/>
</dbReference>
<evidence type="ECO:0000259" key="6">
    <source>
        <dbReference type="Pfam" id="PF00931"/>
    </source>
</evidence>
<accession>A0AAD7L0W1</accession>
<feature type="coiled-coil region" evidence="5">
    <location>
        <begin position="41"/>
        <end position="92"/>
    </location>
</feature>
<dbReference type="FunFam" id="1.10.10.10:FF:000322">
    <property type="entry name" value="Probable disease resistance protein At1g63360"/>
    <property type="match status" value="1"/>
</dbReference>
<dbReference type="Pfam" id="PF23559">
    <property type="entry name" value="WHD_DRP"/>
    <property type="match status" value="1"/>
</dbReference>
<keyword evidence="10" id="KW-1185">Reference proteome</keyword>
<dbReference type="GO" id="GO:0006952">
    <property type="term" value="P:defense response"/>
    <property type="evidence" value="ECO:0007669"/>
    <property type="project" value="UniProtKB-KW"/>
</dbReference>
<reference evidence="9" key="1">
    <citation type="journal article" date="2023" name="Science">
        <title>Elucidation of the pathway for biosynthesis of saponin adjuvants from the soapbark tree.</title>
        <authorList>
            <person name="Reed J."/>
            <person name="Orme A."/>
            <person name="El-Demerdash A."/>
            <person name="Owen C."/>
            <person name="Martin L.B.B."/>
            <person name="Misra R.C."/>
            <person name="Kikuchi S."/>
            <person name="Rejzek M."/>
            <person name="Martin A.C."/>
            <person name="Harkess A."/>
            <person name="Leebens-Mack J."/>
            <person name="Louveau T."/>
            <person name="Stephenson M.J."/>
            <person name="Osbourn A."/>
        </authorList>
    </citation>
    <scope>NUCLEOTIDE SEQUENCE</scope>
    <source>
        <strain evidence="9">S10</strain>
    </source>
</reference>